<evidence type="ECO:0000259" key="3">
    <source>
        <dbReference type="PROSITE" id="PS50041"/>
    </source>
</evidence>
<proteinExistence type="predicted"/>
<dbReference type="AlphaFoldDB" id="A0A8S1BYF2"/>
<protein>
    <recommendedName>
        <fullName evidence="3">C-type lectin domain-containing protein</fullName>
    </recommendedName>
</protein>
<accession>A0A8S1BYF2</accession>
<feature type="chain" id="PRO_5035926928" description="C-type lectin domain-containing protein" evidence="2">
    <location>
        <begin position="21"/>
        <end position="774"/>
    </location>
</feature>
<comment type="caution">
    <text evidence="4">The sequence shown here is derived from an EMBL/GenBank/DDBJ whole genome shotgun (WGS) entry which is preliminary data.</text>
</comment>
<dbReference type="SUPFAM" id="SSF56436">
    <property type="entry name" value="C-type lectin-like"/>
    <property type="match status" value="2"/>
</dbReference>
<evidence type="ECO:0000313" key="5">
    <source>
        <dbReference type="Proteomes" id="UP000494165"/>
    </source>
</evidence>
<dbReference type="InterPro" id="IPR001304">
    <property type="entry name" value="C-type_lectin-like"/>
</dbReference>
<keyword evidence="5" id="KW-1185">Reference proteome</keyword>
<dbReference type="Pfam" id="PF01395">
    <property type="entry name" value="PBP_GOBP"/>
    <property type="match status" value="1"/>
</dbReference>
<evidence type="ECO:0000313" key="4">
    <source>
        <dbReference type="EMBL" id="CAB3360671.1"/>
    </source>
</evidence>
<dbReference type="Gene3D" id="3.10.100.10">
    <property type="entry name" value="Mannose-Binding Protein A, subunit A"/>
    <property type="match status" value="2"/>
</dbReference>
<dbReference type="InterPro" id="IPR036728">
    <property type="entry name" value="PBP_GOBP_sf"/>
</dbReference>
<feature type="domain" description="C-type lectin" evidence="3">
    <location>
        <begin position="449"/>
        <end position="567"/>
    </location>
</feature>
<dbReference type="GO" id="GO:0005549">
    <property type="term" value="F:odorant binding"/>
    <property type="evidence" value="ECO:0007669"/>
    <property type="project" value="InterPro"/>
</dbReference>
<sequence length="774" mass="86381">MKLMFLAFAISVLIFGDCGTLSGRSDNRDDKRFNINVVKLNQIAKSQKAKNFRRIYIIKCCGGKSCIPKTLISHSKIVDNRTTPANKPPEIGATTLIPSRKQSVAEHFTEPLKMNVITTESVETKDETEFIPEHVTEHLKVNVETTESQGTKDKTESIPAVAEKFTEPLKVSVETTESQGKKDNTVTTVSTPETEKALTTTSYTTKASTIYLTNRPTVIKTSTIRTTTIFVPLTAERLFSCSSIPCDKNSFYKHLEASDPAIEYRATWFSACGNSFIFGTQLLTWEENIKKCCSIGMIPISIENEEKRSCMASLMNPDWPFSTYYWTSGRKLFHLNSSFEFCHSGAQIVTRTTAKIWAYLEPSRLWDKLCILMAFEKDIAQAQLYAKNCSEKHIFSCQGPLTTTQPPNLRYSNCQKISKCAKNDALFTSLPNGGVLLKDYMSYGTWLTLSGRVYLISPSTATWKDAAAACCSIGLNLLSIDYTFKYDSLATLLKQNKIKSNIYWTSGARIGDNNIFGWCATKKRVRDAKWTPGLPGSADDCVAVSLMNNRVQIEDKSCEINYNYICEGRDVSTSSTAGRAILNECGLLYNITQDQADSLWTTKAYDIRLKCYMQCVGEFGNMMINGQILTQSMMNMAQDMFWEKNSDTSSKNTATAIKCANQAGMDECDTASVTFSCIQDESPDMIKLALLEVERSNSLEYAALPSAQALCSTALSTDKVVELFRNQYLNENPNPAGPEALSYYNVCGGRNYLLENDTQFQMSVSNKNIIGIFH</sequence>
<dbReference type="Proteomes" id="UP000494165">
    <property type="component" value="Unassembled WGS sequence"/>
</dbReference>
<organism evidence="4 5">
    <name type="scientific">Cloeon dipterum</name>
    <dbReference type="NCBI Taxonomy" id="197152"/>
    <lineage>
        <taxon>Eukaryota</taxon>
        <taxon>Metazoa</taxon>
        <taxon>Ecdysozoa</taxon>
        <taxon>Arthropoda</taxon>
        <taxon>Hexapoda</taxon>
        <taxon>Insecta</taxon>
        <taxon>Pterygota</taxon>
        <taxon>Palaeoptera</taxon>
        <taxon>Ephemeroptera</taxon>
        <taxon>Pisciforma</taxon>
        <taxon>Baetidae</taxon>
        <taxon>Cloeon</taxon>
    </lineage>
</organism>
<dbReference type="SMART" id="SM00034">
    <property type="entry name" value="CLECT"/>
    <property type="match status" value="1"/>
</dbReference>
<dbReference type="OrthoDB" id="406096at2759"/>
<dbReference type="EMBL" id="CADEPI010000004">
    <property type="protein sequence ID" value="CAB3360671.1"/>
    <property type="molecule type" value="Genomic_DNA"/>
</dbReference>
<name>A0A8S1BYF2_9INSE</name>
<reference evidence="4 5" key="1">
    <citation type="submission" date="2020-04" db="EMBL/GenBank/DDBJ databases">
        <authorList>
            <person name="Alioto T."/>
            <person name="Alioto T."/>
            <person name="Gomez Garrido J."/>
        </authorList>
    </citation>
    <scope>NUCLEOTIDE SEQUENCE [LARGE SCALE GENOMIC DNA]</scope>
</reference>
<evidence type="ECO:0000256" key="1">
    <source>
        <dbReference type="SAM" id="MobiDB-lite"/>
    </source>
</evidence>
<evidence type="ECO:0000256" key="2">
    <source>
        <dbReference type="SAM" id="SignalP"/>
    </source>
</evidence>
<dbReference type="CDD" id="cd23992">
    <property type="entry name" value="PBP_GOBP"/>
    <property type="match status" value="1"/>
</dbReference>
<dbReference type="SUPFAM" id="SSF47565">
    <property type="entry name" value="Insect pheromone/odorant-binding proteins"/>
    <property type="match status" value="1"/>
</dbReference>
<keyword evidence="2" id="KW-0732">Signal</keyword>
<dbReference type="InterPro" id="IPR016187">
    <property type="entry name" value="CTDL_fold"/>
</dbReference>
<dbReference type="PROSITE" id="PS50041">
    <property type="entry name" value="C_TYPE_LECTIN_2"/>
    <property type="match status" value="1"/>
</dbReference>
<dbReference type="InterPro" id="IPR006170">
    <property type="entry name" value="PBP/GOBP"/>
</dbReference>
<gene>
    <name evidence="4" type="ORF">CLODIP_2_CD03279</name>
</gene>
<dbReference type="Gene3D" id="1.10.238.20">
    <property type="entry name" value="Pheromone/general odorant binding protein domain"/>
    <property type="match status" value="1"/>
</dbReference>
<dbReference type="CDD" id="cd00037">
    <property type="entry name" value="CLECT"/>
    <property type="match status" value="2"/>
</dbReference>
<dbReference type="Pfam" id="PF00059">
    <property type="entry name" value="Lectin_C"/>
    <property type="match status" value="1"/>
</dbReference>
<dbReference type="InterPro" id="IPR016186">
    <property type="entry name" value="C-type_lectin-like/link_sf"/>
</dbReference>
<feature type="signal peptide" evidence="2">
    <location>
        <begin position="1"/>
        <end position="20"/>
    </location>
</feature>
<feature type="region of interest" description="Disordered" evidence="1">
    <location>
        <begin position="172"/>
        <end position="192"/>
    </location>
</feature>